<keyword evidence="2" id="KW-1185">Reference proteome</keyword>
<dbReference type="GeneID" id="27703931"/>
<protein>
    <submittedName>
        <fullName evidence="1">Uncharacterized protein</fullName>
    </submittedName>
</protein>
<reference evidence="1" key="1">
    <citation type="submission" date="2015-01" db="EMBL/GenBank/DDBJ databases">
        <title>The Genome Sequence of Cladophialophora bantiana CBS 173.52.</title>
        <authorList>
            <consortium name="The Broad Institute Genomics Platform"/>
            <person name="Cuomo C."/>
            <person name="de Hoog S."/>
            <person name="Gorbushina A."/>
            <person name="Stielow B."/>
            <person name="Teixiera M."/>
            <person name="Abouelleil A."/>
            <person name="Chapman S.B."/>
            <person name="Priest M."/>
            <person name="Young S.K."/>
            <person name="Wortman J."/>
            <person name="Nusbaum C."/>
            <person name="Birren B."/>
        </authorList>
    </citation>
    <scope>NUCLEOTIDE SEQUENCE [LARGE SCALE GENOMIC DNA]</scope>
    <source>
        <strain evidence="1">CBS 173.52</strain>
    </source>
</reference>
<proteinExistence type="predicted"/>
<dbReference type="RefSeq" id="XP_016615103.1">
    <property type="nucleotide sequence ID" value="XM_016768716.1"/>
</dbReference>
<dbReference type="HOGENOM" id="CLU_1229806_0_0_1"/>
<dbReference type="VEuPathDB" id="FungiDB:Z519_11003"/>
<name>A0A0D2HV92_CLAB1</name>
<sequence length="225" mass="25766">MSTSQILPTEKGRFIGQMTFETIFDAREGFYALVFAAHDFIVDAIEIRMDRPKDWTPSSALISRQKRLQTHFRRWHSALEHMTQSSGRSSTRHEMEAYSFLHVAYGHYFILLATGLNPSHPLTVYCRNQVSTPNDPSTGNLVTPKGAQIENTWRADAMTDVTEWTVGIEESGNIHGVLCAEPSQIELPPENHRVQWDQIAELQSPDSRPAKFHQFQMWQQDENHA</sequence>
<evidence type="ECO:0000313" key="1">
    <source>
        <dbReference type="EMBL" id="KIW88434.1"/>
    </source>
</evidence>
<dbReference type="EMBL" id="KN846999">
    <property type="protein sequence ID" value="KIW88434.1"/>
    <property type="molecule type" value="Genomic_DNA"/>
</dbReference>
<organism evidence="1 2">
    <name type="scientific">Cladophialophora bantiana (strain ATCC 10958 / CBS 173.52 / CDC B-1940 / NIH 8579)</name>
    <name type="common">Xylohypha bantiana</name>
    <dbReference type="NCBI Taxonomy" id="1442370"/>
    <lineage>
        <taxon>Eukaryota</taxon>
        <taxon>Fungi</taxon>
        <taxon>Dikarya</taxon>
        <taxon>Ascomycota</taxon>
        <taxon>Pezizomycotina</taxon>
        <taxon>Eurotiomycetes</taxon>
        <taxon>Chaetothyriomycetidae</taxon>
        <taxon>Chaetothyriales</taxon>
        <taxon>Herpotrichiellaceae</taxon>
        <taxon>Cladophialophora</taxon>
    </lineage>
</organism>
<dbReference type="AlphaFoldDB" id="A0A0D2HV92"/>
<gene>
    <name evidence="1" type="ORF">Z519_11003</name>
</gene>
<dbReference type="OrthoDB" id="2593732at2759"/>
<evidence type="ECO:0000313" key="2">
    <source>
        <dbReference type="Proteomes" id="UP000053789"/>
    </source>
</evidence>
<dbReference type="Proteomes" id="UP000053789">
    <property type="component" value="Unassembled WGS sequence"/>
</dbReference>
<accession>A0A0D2HV92</accession>